<organism evidence="2 3">
    <name type="scientific">Oikeobacillus pervagus</name>
    <dbReference type="NCBI Taxonomy" id="1325931"/>
    <lineage>
        <taxon>Bacteria</taxon>
        <taxon>Bacillati</taxon>
        <taxon>Bacillota</taxon>
        <taxon>Bacilli</taxon>
        <taxon>Bacillales</taxon>
        <taxon>Bacillaceae</taxon>
        <taxon>Oikeobacillus</taxon>
    </lineage>
</organism>
<dbReference type="EMBL" id="JAUSUC010000019">
    <property type="protein sequence ID" value="MDQ0215416.1"/>
    <property type="molecule type" value="Genomic_DNA"/>
</dbReference>
<accession>A0AAJ1WKR5</accession>
<dbReference type="AlphaFoldDB" id="A0AAJ1WKR5"/>
<sequence length="25" mass="2973">MIDQNSQYNQLPKELDSVFSELEMN</sequence>
<feature type="region of interest" description="Disordered" evidence="1">
    <location>
        <begin position="1"/>
        <end position="25"/>
    </location>
</feature>
<name>A0AAJ1WKR5_9BACI</name>
<feature type="compositionally biased region" description="Polar residues" evidence="1">
    <location>
        <begin position="1"/>
        <end position="10"/>
    </location>
</feature>
<feature type="non-terminal residue" evidence="2">
    <location>
        <position position="25"/>
    </location>
</feature>
<protein>
    <submittedName>
        <fullName evidence="2">Uncharacterized protein</fullName>
    </submittedName>
</protein>
<evidence type="ECO:0000313" key="2">
    <source>
        <dbReference type="EMBL" id="MDQ0215416.1"/>
    </source>
</evidence>
<gene>
    <name evidence="2" type="ORF">J2S13_001829</name>
</gene>
<evidence type="ECO:0000313" key="3">
    <source>
        <dbReference type="Proteomes" id="UP001237207"/>
    </source>
</evidence>
<keyword evidence="3" id="KW-1185">Reference proteome</keyword>
<evidence type="ECO:0000256" key="1">
    <source>
        <dbReference type="SAM" id="MobiDB-lite"/>
    </source>
</evidence>
<comment type="caution">
    <text evidence="2">The sequence shown here is derived from an EMBL/GenBank/DDBJ whole genome shotgun (WGS) entry which is preliminary data.</text>
</comment>
<dbReference type="Proteomes" id="UP001237207">
    <property type="component" value="Unassembled WGS sequence"/>
</dbReference>
<proteinExistence type="predicted"/>
<reference evidence="2" key="1">
    <citation type="submission" date="2023-07" db="EMBL/GenBank/DDBJ databases">
        <title>Genomic Encyclopedia of Type Strains, Phase IV (KMG-IV): sequencing the most valuable type-strain genomes for metagenomic binning, comparative biology and taxonomic classification.</title>
        <authorList>
            <person name="Goeker M."/>
        </authorList>
    </citation>
    <scope>NUCLEOTIDE SEQUENCE</scope>
    <source>
        <strain evidence="2">DSM 23947</strain>
    </source>
</reference>